<dbReference type="PANTHER" id="PTHR46093:SF18">
    <property type="entry name" value="FIBRONECTIN TYPE-III DOMAIN-CONTAINING PROTEIN"/>
    <property type="match status" value="1"/>
</dbReference>
<dbReference type="SUPFAM" id="SSF57184">
    <property type="entry name" value="Growth factor receptor domain"/>
    <property type="match status" value="1"/>
</dbReference>
<feature type="transmembrane region" description="Helical" evidence="3">
    <location>
        <begin position="777"/>
        <end position="803"/>
    </location>
</feature>
<dbReference type="InterPro" id="IPR009030">
    <property type="entry name" value="Growth_fac_rcpt_cys_sf"/>
</dbReference>
<dbReference type="EMBL" id="MPUH01000731">
    <property type="protein sequence ID" value="OMJ74748.1"/>
    <property type="molecule type" value="Genomic_DNA"/>
</dbReference>
<feature type="transmembrane region" description="Helical" evidence="3">
    <location>
        <begin position="1026"/>
        <end position="1045"/>
    </location>
</feature>
<gene>
    <name evidence="5" type="ORF">SteCoe_26260</name>
</gene>
<evidence type="ECO:0008006" key="7">
    <source>
        <dbReference type="Google" id="ProtNLM"/>
    </source>
</evidence>
<dbReference type="SMART" id="SM01411">
    <property type="entry name" value="Ephrin_rec_like"/>
    <property type="match status" value="1"/>
</dbReference>
<keyword evidence="3" id="KW-0472">Membrane</keyword>
<dbReference type="Pfam" id="PF24681">
    <property type="entry name" value="Kelch_KLHDC2_KLHL20_DRC7"/>
    <property type="match status" value="2"/>
</dbReference>
<dbReference type="OrthoDB" id="288452at2759"/>
<evidence type="ECO:0000256" key="2">
    <source>
        <dbReference type="ARBA" id="ARBA00022737"/>
    </source>
</evidence>
<dbReference type="Gene3D" id="2.10.50.10">
    <property type="entry name" value="Tumor Necrosis Factor Receptor, subunit A, domain 2"/>
    <property type="match status" value="1"/>
</dbReference>
<keyword evidence="1" id="KW-0880">Kelch repeat</keyword>
<keyword evidence="3" id="KW-1133">Transmembrane helix</keyword>
<feature type="transmembrane region" description="Helical" evidence="3">
    <location>
        <begin position="726"/>
        <end position="745"/>
    </location>
</feature>
<keyword evidence="3" id="KW-0812">Transmembrane</keyword>
<organism evidence="5 6">
    <name type="scientific">Stentor coeruleus</name>
    <dbReference type="NCBI Taxonomy" id="5963"/>
    <lineage>
        <taxon>Eukaryota</taxon>
        <taxon>Sar</taxon>
        <taxon>Alveolata</taxon>
        <taxon>Ciliophora</taxon>
        <taxon>Postciliodesmatophora</taxon>
        <taxon>Heterotrichea</taxon>
        <taxon>Heterotrichida</taxon>
        <taxon>Stentoridae</taxon>
        <taxon>Stentor</taxon>
    </lineage>
</organism>
<dbReference type="Gene3D" id="2.120.10.80">
    <property type="entry name" value="Kelch-type beta propeller"/>
    <property type="match status" value="2"/>
</dbReference>
<evidence type="ECO:0000256" key="4">
    <source>
        <dbReference type="SAM" id="SignalP"/>
    </source>
</evidence>
<evidence type="ECO:0000313" key="5">
    <source>
        <dbReference type="EMBL" id="OMJ74748.1"/>
    </source>
</evidence>
<proteinExistence type="predicted"/>
<name>A0A1R2BDA7_9CILI</name>
<protein>
    <recommendedName>
        <fullName evidence="7">Tyrosine-protein kinase ephrin type A/B receptor-like domain-containing protein</fullName>
    </recommendedName>
</protein>
<comment type="caution">
    <text evidence="5">The sequence shown here is derived from an EMBL/GenBank/DDBJ whole genome shotgun (WGS) entry which is preliminary data.</text>
</comment>
<feature type="chain" id="PRO_5012683959" description="Tyrosine-protein kinase ephrin type A/B receptor-like domain-containing protein" evidence="4">
    <location>
        <begin position="17"/>
        <end position="1107"/>
    </location>
</feature>
<sequence>MALLLTVLLCISKVLAEKNLLSFDIFEEGVSPEARTNSALSIDSKRNILYLFGGRSKSCFLNDLWSFDLQKSIWSLIYPQSEIPEPRSNAGSFFRSKTQEFCIFSGLSDISALFDIWCFSPELHSWNKFNYPIIEFSLITKARYIEYDEKEYFVVLSVDKLLSSIAYVYNILSEEWKAIPLNGSHIAKNNQKNDFFELVESKIVYGNLLQEESNLLINTHLFDIETNLHEIKNYSIFNQTEKHSLVDSFVFDETIFLITSSANIMTISLLTNNFTMSNLENLQIPTSSGHTSSKGSLYLFGGISNQKLTNELIQIIATSPNNITSKILSKTQITPSQRLNSALLSVRNKLYLFGGQSVTGNLNDLWAYTPSFTTWSEIIFQNNPPSPRHSFAYASIGDIIVIWGGQTESGYNNDLFIYNTVTNIWTEMQSSSILQPNKRYGACMIIDLPYIYIGGGANELGILNDVWVYDIIKEEYSKTSFKVRKKYAYCYLNKGNLHFESGEFYDIRETSNFDKSFVGSMEWGHIVQKMSNYVAIIGGTKKAGLLKDNFELVGKGKEIRDKISDFSCNAMNTFYQSSIYYFSGSFYTSQFVIFFSLPRAKFARLDFKPLYESHNCSLVCSPGFVIYKSDCFLCPPGTYSDKNLCFPCKKGYFNPLPGASSIKQCYPCPEGSFNDRHGSSKCKICPIGYKCYAGSIIPESIQQKIDFFKDSLSYPIEQESQQNIDFYLISLGISMITIFIFGFFISEKLKKLIIRIDLYDGSHNHKEGEKILVKKNILGAAFTLIFFTCFSFLAIRMGLAYFIENKDGEYSLIPLVILNQMHQNFKSDFELTIGIKNYADKCTVSDTENLESSGFKICSTNIQTSTSNLYRQKMSISCMFYNNHFCIIKLSCSGCYIEKSSYINFDLYGNFSYASGLLVNLTSKSFISKFNHFSFYEIYPEKNFVFTGPNPSVFTFMLTPSLLESSMSSQILTSYQSEESSDPKKGSEKTIKDLFLPSQLRIKVVLEKDIHGLLTRVYKNQDLRSLVGALFGTFTGLMALFGLILRVTEKISKFRISSQKKISLKDLIQSRMNYAYIFRNLSKGLNENSGINDDFQSIDDGRTKNLD</sequence>
<accession>A0A1R2BDA7</accession>
<dbReference type="AlphaFoldDB" id="A0A1R2BDA7"/>
<keyword evidence="4" id="KW-0732">Signal</keyword>
<dbReference type="InterPro" id="IPR015915">
    <property type="entry name" value="Kelch-typ_b-propeller"/>
</dbReference>
<dbReference type="SUPFAM" id="SSF117281">
    <property type="entry name" value="Kelch motif"/>
    <property type="match status" value="2"/>
</dbReference>
<reference evidence="5 6" key="1">
    <citation type="submission" date="2016-11" db="EMBL/GenBank/DDBJ databases">
        <title>The macronuclear genome of Stentor coeruleus: a giant cell with tiny introns.</title>
        <authorList>
            <person name="Slabodnick M."/>
            <person name="Ruby J.G."/>
            <person name="Reiff S.B."/>
            <person name="Swart E.C."/>
            <person name="Gosai S."/>
            <person name="Prabakaran S."/>
            <person name="Witkowska E."/>
            <person name="Larue G.E."/>
            <person name="Fisher S."/>
            <person name="Freeman R.M."/>
            <person name="Gunawardena J."/>
            <person name="Chu W."/>
            <person name="Stover N.A."/>
            <person name="Gregory B.D."/>
            <person name="Nowacki M."/>
            <person name="Derisi J."/>
            <person name="Roy S.W."/>
            <person name="Marshall W.F."/>
            <person name="Sood P."/>
        </authorList>
    </citation>
    <scope>NUCLEOTIDE SEQUENCE [LARGE SCALE GENOMIC DNA]</scope>
    <source>
        <strain evidence="5">WM001</strain>
    </source>
</reference>
<evidence type="ECO:0000256" key="1">
    <source>
        <dbReference type="ARBA" id="ARBA00022441"/>
    </source>
</evidence>
<keyword evidence="6" id="KW-1185">Reference proteome</keyword>
<feature type="signal peptide" evidence="4">
    <location>
        <begin position="1"/>
        <end position="16"/>
    </location>
</feature>
<dbReference type="Proteomes" id="UP000187209">
    <property type="component" value="Unassembled WGS sequence"/>
</dbReference>
<keyword evidence="2" id="KW-0677">Repeat</keyword>
<evidence type="ECO:0000313" key="6">
    <source>
        <dbReference type="Proteomes" id="UP000187209"/>
    </source>
</evidence>
<dbReference type="PANTHER" id="PTHR46093">
    <property type="entry name" value="ACYL-COA-BINDING DOMAIN-CONTAINING PROTEIN 5"/>
    <property type="match status" value="1"/>
</dbReference>
<evidence type="ECO:0000256" key="3">
    <source>
        <dbReference type="SAM" id="Phobius"/>
    </source>
</evidence>
<dbReference type="CDD" id="cd00185">
    <property type="entry name" value="TNFRSF"/>
    <property type="match status" value="1"/>
</dbReference>